<accession>A0A7J7MCR8</accession>
<name>A0A7J7MCR8_9MAGN</name>
<evidence type="ECO:0000313" key="3">
    <source>
        <dbReference type="Proteomes" id="UP000541444"/>
    </source>
</evidence>
<evidence type="ECO:0000256" key="1">
    <source>
        <dbReference type="SAM" id="Coils"/>
    </source>
</evidence>
<dbReference type="EMBL" id="JACGCM010001620">
    <property type="protein sequence ID" value="KAF6152564.1"/>
    <property type="molecule type" value="Genomic_DNA"/>
</dbReference>
<reference evidence="2 3" key="1">
    <citation type="journal article" date="2020" name="IScience">
        <title>Genome Sequencing of the Endangered Kingdonia uniflora (Circaeasteraceae, Ranunculales) Reveals Potential Mechanisms of Evolutionary Specialization.</title>
        <authorList>
            <person name="Sun Y."/>
            <person name="Deng T."/>
            <person name="Zhang A."/>
            <person name="Moore M.J."/>
            <person name="Landis J.B."/>
            <person name="Lin N."/>
            <person name="Zhang H."/>
            <person name="Zhang X."/>
            <person name="Huang J."/>
            <person name="Zhang X."/>
            <person name="Sun H."/>
            <person name="Wang H."/>
        </authorList>
    </citation>
    <scope>NUCLEOTIDE SEQUENCE [LARGE SCALE GENOMIC DNA]</scope>
    <source>
        <strain evidence="2">TB1705</strain>
        <tissue evidence="2">Leaf</tissue>
    </source>
</reference>
<organism evidence="2 3">
    <name type="scientific">Kingdonia uniflora</name>
    <dbReference type="NCBI Taxonomy" id="39325"/>
    <lineage>
        <taxon>Eukaryota</taxon>
        <taxon>Viridiplantae</taxon>
        <taxon>Streptophyta</taxon>
        <taxon>Embryophyta</taxon>
        <taxon>Tracheophyta</taxon>
        <taxon>Spermatophyta</taxon>
        <taxon>Magnoliopsida</taxon>
        <taxon>Ranunculales</taxon>
        <taxon>Circaeasteraceae</taxon>
        <taxon>Kingdonia</taxon>
    </lineage>
</organism>
<protein>
    <submittedName>
        <fullName evidence="2">Uncharacterized protein</fullName>
    </submittedName>
</protein>
<feature type="coiled-coil region" evidence="1">
    <location>
        <begin position="304"/>
        <end position="334"/>
    </location>
</feature>
<proteinExistence type="predicted"/>
<dbReference type="Proteomes" id="UP000541444">
    <property type="component" value="Unassembled WGS sequence"/>
</dbReference>
<keyword evidence="1" id="KW-0175">Coiled coil</keyword>
<sequence length="726" mass="83487">MVTFISRFAELHERYFCRLPYDAVLSKWPLNLTGLDEGGKHAEYGHFFWFDMFQRSLLSVAVGNSLFDNSRVTRSLKRIPGQQERKSFCVGRQITEAVLDVIGELSKLESWELVISNMFLSVLWLGLNKYNRDRCDDSRRYHKSHDDPFNRKDVPTETVGMGDSQSLYLHWTRPACSTVLLEIREKRAMTEGKAVLTVANILSVPPPRSQSTKQNSRWPVRLARQMSAVPPAEVEKALLKRKRHEEEGSSQTNPHAAAKMAELELKYCSMAGTDPEQLDAEYYEHTFADFGDLTARFNVQSAHLKEFKNQYARVKELEAELKMEKENRAEEAKVVAKLAEKYSDLVEHDDVMPKSVKALKVRRYKEIEFPSEVLEAVMADAGISPEKSETLEPDCLRVYRRKKGNSRQASQQGAELTSARVRITELLAELEEEGKNVKDLQFQVNVLEADVVNMRARASKYEVLWLVADVLIKKMGEAHNRHNENINVAWNKVVTLEHTMHWLELNTLEHLDKNMKLRYANTKLDADLLQAEIQLDERRVEWENREAELDGSIFLIYHMDEKRRVEKHCNHLKTSLKEAQTKLNELILSKQVKNEAGDMYKIDVTAVISFFASEFQRLEEENKLVYDVVVGKSVQCDMEAIRCEYLGPIVVKIGVLRQSTVRDGKEIVMEKIPEFMRQQLYTGYAPDIVRPSNIGDGPSNSSSEGSNDCEDALCILMHIMYENRNV</sequence>
<evidence type="ECO:0000313" key="2">
    <source>
        <dbReference type="EMBL" id="KAF6152564.1"/>
    </source>
</evidence>
<keyword evidence="3" id="KW-1185">Reference proteome</keyword>
<dbReference type="AlphaFoldDB" id="A0A7J7MCR8"/>
<gene>
    <name evidence="2" type="ORF">GIB67_013011</name>
</gene>
<comment type="caution">
    <text evidence="2">The sequence shown here is derived from an EMBL/GenBank/DDBJ whole genome shotgun (WGS) entry which is preliminary data.</text>
</comment>
<feature type="coiled-coil region" evidence="1">
    <location>
        <begin position="423"/>
        <end position="457"/>
    </location>
</feature>